<proteinExistence type="predicted"/>
<feature type="compositionally biased region" description="Basic residues" evidence="1">
    <location>
        <begin position="70"/>
        <end position="90"/>
    </location>
</feature>
<evidence type="ECO:0000256" key="1">
    <source>
        <dbReference type="SAM" id="MobiDB-lite"/>
    </source>
</evidence>
<reference evidence="3 4" key="1">
    <citation type="submission" date="2024-03" db="EMBL/GenBank/DDBJ databases">
        <title>The genome assembly and annotation of the cricket Gryllus longicercus Weissman &amp; Gray.</title>
        <authorList>
            <person name="Szrajer S."/>
            <person name="Gray D."/>
            <person name="Ylla G."/>
        </authorList>
    </citation>
    <scope>NUCLEOTIDE SEQUENCE [LARGE SCALE GENOMIC DNA]</scope>
    <source>
        <strain evidence="3">DAG 2021-001</strain>
        <tissue evidence="3">Whole body minus gut</tissue>
    </source>
</reference>
<evidence type="ECO:0000256" key="2">
    <source>
        <dbReference type="SAM" id="SignalP"/>
    </source>
</evidence>
<feature type="chain" id="PRO_5042893394" description="Accessory gland protein" evidence="2">
    <location>
        <begin position="22"/>
        <end position="103"/>
    </location>
</feature>
<name>A0AAN9VND8_9ORTH</name>
<feature type="compositionally biased region" description="Basic and acidic residues" evidence="1">
    <location>
        <begin position="49"/>
        <end position="69"/>
    </location>
</feature>
<organism evidence="3 4">
    <name type="scientific">Gryllus longicercus</name>
    <dbReference type="NCBI Taxonomy" id="2509291"/>
    <lineage>
        <taxon>Eukaryota</taxon>
        <taxon>Metazoa</taxon>
        <taxon>Ecdysozoa</taxon>
        <taxon>Arthropoda</taxon>
        <taxon>Hexapoda</taxon>
        <taxon>Insecta</taxon>
        <taxon>Pterygota</taxon>
        <taxon>Neoptera</taxon>
        <taxon>Polyneoptera</taxon>
        <taxon>Orthoptera</taxon>
        <taxon>Ensifera</taxon>
        <taxon>Gryllidea</taxon>
        <taxon>Grylloidea</taxon>
        <taxon>Gryllidae</taxon>
        <taxon>Gryllinae</taxon>
        <taxon>Gryllus</taxon>
    </lineage>
</organism>
<keyword evidence="4" id="KW-1185">Reference proteome</keyword>
<evidence type="ECO:0000313" key="3">
    <source>
        <dbReference type="EMBL" id="KAK7793587.1"/>
    </source>
</evidence>
<dbReference type="EMBL" id="JAZDUA010000372">
    <property type="protein sequence ID" value="KAK7793587.1"/>
    <property type="molecule type" value="Genomic_DNA"/>
</dbReference>
<feature type="compositionally biased region" description="Pro residues" evidence="1">
    <location>
        <begin position="91"/>
        <end position="103"/>
    </location>
</feature>
<feature type="signal peptide" evidence="2">
    <location>
        <begin position="1"/>
        <end position="21"/>
    </location>
</feature>
<feature type="region of interest" description="Disordered" evidence="1">
    <location>
        <begin position="23"/>
        <end position="103"/>
    </location>
</feature>
<protein>
    <recommendedName>
        <fullName evidence="5">Accessory gland protein</fullName>
    </recommendedName>
</protein>
<keyword evidence="2" id="KW-0732">Signal</keyword>
<comment type="caution">
    <text evidence="3">The sequence shown here is derived from an EMBL/GenBank/DDBJ whole genome shotgun (WGS) entry which is preliminary data.</text>
</comment>
<sequence length="103" mass="11466">MRVAVVLQPLLLVAVLAFASARPEEGSVDLQAADAPLSPLLEEGQALSPEERERRDVEWAEAVAEDRVKRSPQRRRPRPPPGRPRPRPRPPPRPPSPPIPRRG</sequence>
<dbReference type="AlphaFoldDB" id="A0AAN9VND8"/>
<gene>
    <name evidence="3" type="ORF">R5R35_008881</name>
</gene>
<evidence type="ECO:0000313" key="4">
    <source>
        <dbReference type="Proteomes" id="UP001378592"/>
    </source>
</evidence>
<accession>A0AAN9VND8</accession>
<evidence type="ECO:0008006" key="5">
    <source>
        <dbReference type="Google" id="ProtNLM"/>
    </source>
</evidence>
<dbReference type="Proteomes" id="UP001378592">
    <property type="component" value="Unassembled WGS sequence"/>
</dbReference>